<accession>A0A914CIL3</accession>
<organism evidence="2 3">
    <name type="scientific">Acrobeloides nanus</name>
    <dbReference type="NCBI Taxonomy" id="290746"/>
    <lineage>
        <taxon>Eukaryota</taxon>
        <taxon>Metazoa</taxon>
        <taxon>Ecdysozoa</taxon>
        <taxon>Nematoda</taxon>
        <taxon>Chromadorea</taxon>
        <taxon>Rhabditida</taxon>
        <taxon>Tylenchina</taxon>
        <taxon>Cephalobomorpha</taxon>
        <taxon>Cephaloboidea</taxon>
        <taxon>Cephalobidae</taxon>
        <taxon>Acrobeloides</taxon>
    </lineage>
</organism>
<dbReference type="AlphaFoldDB" id="A0A914CIL3"/>
<evidence type="ECO:0000256" key="1">
    <source>
        <dbReference type="SAM" id="Phobius"/>
    </source>
</evidence>
<keyword evidence="1" id="KW-0812">Transmembrane</keyword>
<keyword evidence="1" id="KW-1133">Transmembrane helix</keyword>
<feature type="transmembrane region" description="Helical" evidence="1">
    <location>
        <begin position="172"/>
        <end position="190"/>
    </location>
</feature>
<reference evidence="3" key="1">
    <citation type="submission" date="2022-11" db="UniProtKB">
        <authorList>
            <consortium name="WormBaseParasite"/>
        </authorList>
    </citation>
    <scope>IDENTIFICATION</scope>
</reference>
<keyword evidence="2" id="KW-1185">Reference proteome</keyword>
<evidence type="ECO:0000313" key="2">
    <source>
        <dbReference type="Proteomes" id="UP000887540"/>
    </source>
</evidence>
<keyword evidence="1" id="KW-0472">Membrane</keyword>
<proteinExistence type="predicted"/>
<evidence type="ECO:0000313" key="3">
    <source>
        <dbReference type="WBParaSite" id="ACRNAN_scaffold10898.g27528.t1"/>
    </source>
</evidence>
<dbReference type="Proteomes" id="UP000887540">
    <property type="component" value="Unplaced"/>
</dbReference>
<dbReference type="WBParaSite" id="ACRNAN_scaffold10898.g27528.t1">
    <property type="protein sequence ID" value="ACRNAN_scaffold10898.g27528.t1"/>
    <property type="gene ID" value="ACRNAN_scaffold10898.g27528"/>
</dbReference>
<protein>
    <submittedName>
        <fullName evidence="3">Uncharacterized protein</fullName>
    </submittedName>
</protein>
<name>A0A914CIL3_9BILA</name>
<sequence length="201" mass="22817">MVKTRSMVAAEVLDHLEQVFDSDNRAQNATVYMEPPDDFSGEESGGEDIDIQNLPARQLRTRAKVAVQIFMGDDDSAEEDDEPENVMPNRKKAPPFKTKWVDRILRFRNCNMGGCNSCAYKDFSFEKKHELCLECSKDHIMSMFRQAGSSISIQNEMIQQQMKKQEGIDYHIVLYVILAFIVGVACGYMITKIKCTAREGG</sequence>